<dbReference type="SMART" id="SM00729">
    <property type="entry name" value="Elp3"/>
    <property type="match status" value="1"/>
</dbReference>
<gene>
    <name evidence="2" type="ORF">DRP43_04970</name>
</gene>
<dbReference type="Gene3D" id="3.80.30.20">
    <property type="entry name" value="tm_1862 like domain"/>
    <property type="match status" value="1"/>
</dbReference>
<sequence>MPSTINKLLPSHFKNTFLIEISRGCPYRCAFCATPSLSNPYRHRNLNNLLNLINKNRSFPKVGFIGSAISDYPYLIDLIDKTLIKTITLSSFRVNRIDYNILEKLRKRGLRSISIASEVANEKMWNKIDKGIDRDMIEKAVKTINKALIERLKIYFIIGFPFENENDIKDIINLINDLSHIYKGKLTASINIFIPKPQSILQWAPYTDKRNIRQKIKMIQRGVNRDVIINILGYRTGEIETILSRGNRILSEAIALTDRMNIFDALKVCNINPDIFLKELSVNKILPWEFIKGGIDNIKLKNKYLNI</sequence>
<dbReference type="EMBL" id="QNBD01000229">
    <property type="protein sequence ID" value="RKX68932.1"/>
    <property type="molecule type" value="Genomic_DNA"/>
</dbReference>
<dbReference type="AlphaFoldDB" id="A0A660SED9"/>
<protein>
    <recommendedName>
        <fullName evidence="1">Radical SAM core domain-containing protein</fullName>
    </recommendedName>
</protein>
<dbReference type="InterPro" id="IPR006638">
    <property type="entry name" value="Elp3/MiaA/NifB-like_rSAM"/>
</dbReference>
<evidence type="ECO:0000313" key="2">
    <source>
        <dbReference type="EMBL" id="RKX68932.1"/>
    </source>
</evidence>
<dbReference type="Pfam" id="PF04055">
    <property type="entry name" value="Radical_SAM"/>
    <property type="match status" value="1"/>
</dbReference>
<comment type="caution">
    <text evidence="2">The sequence shown here is derived from an EMBL/GenBank/DDBJ whole genome shotgun (WGS) entry which is preliminary data.</text>
</comment>
<dbReference type="GO" id="GO:0051536">
    <property type="term" value="F:iron-sulfur cluster binding"/>
    <property type="evidence" value="ECO:0007669"/>
    <property type="project" value="InterPro"/>
</dbReference>
<dbReference type="Proteomes" id="UP000271125">
    <property type="component" value="Unassembled WGS sequence"/>
</dbReference>
<evidence type="ECO:0000313" key="3">
    <source>
        <dbReference type="Proteomes" id="UP000271125"/>
    </source>
</evidence>
<feature type="domain" description="Radical SAM core" evidence="1">
    <location>
        <begin position="11"/>
        <end position="235"/>
    </location>
</feature>
<dbReference type="PANTHER" id="PTHR42731">
    <property type="entry name" value="SLL1084 PROTEIN"/>
    <property type="match status" value="1"/>
</dbReference>
<dbReference type="InterPro" id="IPR058240">
    <property type="entry name" value="rSAM_sf"/>
</dbReference>
<dbReference type="InterPro" id="IPR007197">
    <property type="entry name" value="rSAM"/>
</dbReference>
<dbReference type="SFLD" id="SFLDG01082">
    <property type="entry name" value="B12-binding_domain_containing"/>
    <property type="match status" value="1"/>
</dbReference>
<dbReference type="CDD" id="cd01335">
    <property type="entry name" value="Radical_SAM"/>
    <property type="match status" value="1"/>
</dbReference>
<accession>A0A660SED9</accession>
<dbReference type="PROSITE" id="PS51918">
    <property type="entry name" value="RADICAL_SAM"/>
    <property type="match status" value="1"/>
</dbReference>
<evidence type="ECO:0000259" key="1">
    <source>
        <dbReference type="PROSITE" id="PS51918"/>
    </source>
</evidence>
<dbReference type="SUPFAM" id="SSF102114">
    <property type="entry name" value="Radical SAM enzymes"/>
    <property type="match status" value="1"/>
</dbReference>
<proteinExistence type="predicted"/>
<organism evidence="2 3">
    <name type="scientific">candidate division TA06 bacterium</name>
    <dbReference type="NCBI Taxonomy" id="2250710"/>
    <lineage>
        <taxon>Bacteria</taxon>
        <taxon>Bacteria division TA06</taxon>
    </lineage>
</organism>
<dbReference type="InterPro" id="IPR023404">
    <property type="entry name" value="rSAM_horseshoe"/>
</dbReference>
<dbReference type="GO" id="GO:0003824">
    <property type="term" value="F:catalytic activity"/>
    <property type="evidence" value="ECO:0007669"/>
    <property type="project" value="InterPro"/>
</dbReference>
<name>A0A660SED9_UNCT6</name>
<reference evidence="2 3" key="1">
    <citation type="submission" date="2018-06" db="EMBL/GenBank/DDBJ databases">
        <title>Extensive metabolic versatility and redundancy in microbially diverse, dynamic hydrothermal sediments.</title>
        <authorList>
            <person name="Dombrowski N."/>
            <person name="Teske A."/>
            <person name="Baker B.J."/>
        </authorList>
    </citation>
    <scope>NUCLEOTIDE SEQUENCE [LARGE SCALE GENOMIC DNA]</scope>
    <source>
        <strain evidence="2">B10_G13</strain>
    </source>
</reference>
<dbReference type="SFLD" id="SFLDS00029">
    <property type="entry name" value="Radical_SAM"/>
    <property type="match status" value="1"/>
</dbReference>
<dbReference type="PANTHER" id="PTHR42731:SF5">
    <property type="entry name" value="RADICAL SAM DOMAIN PROTEIN"/>
    <property type="match status" value="1"/>
</dbReference>